<reference evidence="9" key="2">
    <citation type="submission" date="2014-07" db="EMBL/GenBank/DDBJ databases">
        <title>Genome sequence of Mangrovimonas yunxiaonensis.</title>
        <authorList>
            <person name="Li Y."/>
            <person name="Zheng T."/>
        </authorList>
    </citation>
    <scope>NUCLEOTIDE SEQUENCE [LARGE SCALE GENOMIC DNA]</scope>
    <source>
        <strain evidence="9">LY01</strain>
    </source>
</reference>
<evidence type="ECO:0000313" key="9">
    <source>
        <dbReference type="Proteomes" id="UP000028521"/>
    </source>
</evidence>
<evidence type="ECO:0000313" key="8">
    <source>
        <dbReference type="EMBL" id="KFB02405.1"/>
    </source>
</evidence>
<evidence type="ECO:0000256" key="3">
    <source>
        <dbReference type="ARBA" id="ARBA00022723"/>
    </source>
</evidence>
<dbReference type="SUPFAM" id="SSF55811">
    <property type="entry name" value="Nudix"/>
    <property type="match status" value="1"/>
</dbReference>
<evidence type="ECO:0000256" key="2">
    <source>
        <dbReference type="ARBA" id="ARBA00001946"/>
    </source>
</evidence>
<dbReference type="STRING" id="1197477.IA57_01880"/>
<dbReference type="GO" id="GO:0046872">
    <property type="term" value="F:metal ion binding"/>
    <property type="evidence" value="ECO:0007669"/>
    <property type="project" value="UniProtKB-KW"/>
</dbReference>
<keyword evidence="4 8" id="KW-0378">Hydrolase</keyword>
<comment type="caution">
    <text evidence="8">The sequence shown here is derived from an EMBL/GenBank/DDBJ whole genome shotgun (WGS) entry which is preliminary data.</text>
</comment>
<evidence type="ECO:0000256" key="6">
    <source>
        <dbReference type="ARBA" id="ARBA00023211"/>
    </source>
</evidence>
<evidence type="ECO:0000256" key="4">
    <source>
        <dbReference type="ARBA" id="ARBA00022801"/>
    </source>
</evidence>
<comment type="cofactor">
    <cofactor evidence="1">
        <name>Mn(2+)</name>
        <dbReference type="ChEBI" id="CHEBI:29035"/>
    </cofactor>
</comment>
<dbReference type="PANTHER" id="PTHR12992">
    <property type="entry name" value="NUDIX HYDROLASE"/>
    <property type="match status" value="1"/>
</dbReference>
<evidence type="ECO:0000256" key="1">
    <source>
        <dbReference type="ARBA" id="ARBA00001936"/>
    </source>
</evidence>
<accession>A0A084TNW9</accession>
<gene>
    <name evidence="8" type="ORF">IA57_01880</name>
</gene>
<keyword evidence="5" id="KW-0460">Magnesium</keyword>
<feature type="domain" description="Nudix hydrolase" evidence="7">
    <location>
        <begin position="45"/>
        <end position="181"/>
    </location>
</feature>
<reference evidence="8 9" key="1">
    <citation type="journal article" date="2014" name="Genome Announc.">
        <title>Draft Genome Sequence of the Algicidal Bacterium Mangrovimonas yunxiaonensis Strain LY01.</title>
        <authorList>
            <person name="Li Y."/>
            <person name="Zhu H."/>
            <person name="Li C."/>
            <person name="Zhang H."/>
            <person name="Chen Z."/>
            <person name="Zheng W."/>
            <person name="Xu H."/>
            <person name="Zheng T."/>
        </authorList>
    </citation>
    <scope>NUCLEOTIDE SEQUENCE [LARGE SCALE GENOMIC DNA]</scope>
    <source>
        <strain evidence="8 9">LY01</strain>
    </source>
</reference>
<name>A0A084TNW9_9FLAO</name>
<sequence>MDFSVFLYSIPKIKNIPLPAEPSQFKMSPPFREALQAQQKEEMKTARKAAVMALFYPDENKHTKLVLILRKTYRGVHSAQIGFPGGKLEMFDDSMASAALRETEEEVGVSKKYVEVLRALTKVYIPPSNFFVHPFIGVTKKTPVFMKQDDEVEEIIHVSLYDFLNPDNVVNKKVTTSYKKDVVVPAFSLNGHIVWGATAMMLSEIKDLLKQAL</sequence>
<proteinExistence type="predicted"/>
<dbReference type="InterPro" id="IPR045121">
    <property type="entry name" value="CoAse"/>
</dbReference>
<dbReference type="Gene3D" id="3.90.79.10">
    <property type="entry name" value="Nucleoside Triphosphate Pyrophosphohydrolase"/>
    <property type="match status" value="1"/>
</dbReference>
<dbReference type="Pfam" id="PF00293">
    <property type="entry name" value="NUDIX"/>
    <property type="match status" value="1"/>
</dbReference>
<dbReference type="GO" id="GO:0010945">
    <property type="term" value="F:coenzyme A diphosphatase activity"/>
    <property type="evidence" value="ECO:0007669"/>
    <property type="project" value="InterPro"/>
</dbReference>
<dbReference type="OrthoDB" id="9802805at2"/>
<dbReference type="AlphaFoldDB" id="A0A084TNW9"/>
<organism evidence="8 9">
    <name type="scientific">Mangrovimonas yunxiaonensis</name>
    <dbReference type="NCBI Taxonomy" id="1197477"/>
    <lineage>
        <taxon>Bacteria</taxon>
        <taxon>Pseudomonadati</taxon>
        <taxon>Bacteroidota</taxon>
        <taxon>Flavobacteriia</taxon>
        <taxon>Flavobacteriales</taxon>
        <taxon>Flavobacteriaceae</taxon>
        <taxon>Mangrovimonas</taxon>
    </lineage>
</organism>
<dbReference type="InterPro" id="IPR015797">
    <property type="entry name" value="NUDIX_hydrolase-like_dom_sf"/>
</dbReference>
<evidence type="ECO:0000259" key="7">
    <source>
        <dbReference type="PROSITE" id="PS51462"/>
    </source>
</evidence>
<dbReference type="CDD" id="cd03426">
    <property type="entry name" value="NUDIX_CoAse_Nudt7"/>
    <property type="match status" value="1"/>
</dbReference>
<dbReference type="PANTHER" id="PTHR12992:SF11">
    <property type="entry name" value="MITOCHONDRIAL COENZYME A DIPHOSPHATASE NUDT8"/>
    <property type="match status" value="1"/>
</dbReference>
<dbReference type="InterPro" id="IPR000086">
    <property type="entry name" value="NUDIX_hydrolase_dom"/>
</dbReference>
<comment type="cofactor">
    <cofactor evidence="2">
        <name>Mg(2+)</name>
        <dbReference type="ChEBI" id="CHEBI:18420"/>
    </cofactor>
</comment>
<evidence type="ECO:0000256" key="5">
    <source>
        <dbReference type="ARBA" id="ARBA00022842"/>
    </source>
</evidence>
<dbReference type="Proteomes" id="UP000028521">
    <property type="component" value="Unassembled WGS sequence"/>
</dbReference>
<dbReference type="eggNOG" id="COG0494">
    <property type="taxonomic scope" value="Bacteria"/>
</dbReference>
<dbReference type="EMBL" id="JPFK01000002">
    <property type="protein sequence ID" value="KFB02405.1"/>
    <property type="molecule type" value="Genomic_DNA"/>
</dbReference>
<dbReference type="PROSITE" id="PS51462">
    <property type="entry name" value="NUDIX"/>
    <property type="match status" value="1"/>
</dbReference>
<keyword evidence="6" id="KW-0464">Manganese</keyword>
<keyword evidence="3" id="KW-0479">Metal-binding</keyword>
<protein>
    <submittedName>
        <fullName evidence="8">NUDIX hydrolase</fullName>
    </submittedName>
</protein>
<keyword evidence="9" id="KW-1185">Reference proteome</keyword>